<protein>
    <submittedName>
        <fullName evidence="2">Uncharacterized protein</fullName>
    </submittedName>
</protein>
<evidence type="ECO:0000313" key="2">
    <source>
        <dbReference type="EMBL" id="GMH09767.1"/>
    </source>
</evidence>
<sequence length="136" mass="14687">MLVFLLPGLLSSADLGWAAGLIWYIGSMLAASSWCSADPDELEFLDGSAETKQKLFILRLRASGKQLPHGHSKTEPLRSRQATSDTERTIAAKACPVVGCESHSAAEVSSDGALVLWLRCTCLMFHDHCGDIGYGY</sequence>
<evidence type="ECO:0000313" key="3">
    <source>
        <dbReference type="Proteomes" id="UP001279734"/>
    </source>
</evidence>
<dbReference type="AlphaFoldDB" id="A0AAD3SFT3"/>
<keyword evidence="3" id="KW-1185">Reference proteome</keyword>
<proteinExistence type="predicted"/>
<dbReference type="EMBL" id="BSYO01000009">
    <property type="protein sequence ID" value="GMH09767.1"/>
    <property type="molecule type" value="Genomic_DNA"/>
</dbReference>
<evidence type="ECO:0000256" key="1">
    <source>
        <dbReference type="SAM" id="MobiDB-lite"/>
    </source>
</evidence>
<feature type="region of interest" description="Disordered" evidence="1">
    <location>
        <begin position="66"/>
        <end position="85"/>
    </location>
</feature>
<comment type="caution">
    <text evidence="2">The sequence shown here is derived from an EMBL/GenBank/DDBJ whole genome shotgun (WGS) entry which is preliminary data.</text>
</comment>
<dbReference type="Proteomes" id="UP001279734">
    <property type="component" value="Unassembled WGS sequence"/>
</dbReference>
<reference evidence="2" key="1">
    <citation type="submission" date="2023-05" db="EMBL/GenBank/DDBJ databases">
        <title>Nepenthes gracilis genome sequencing.</title>
        <authorList>
            <person name="Fukushima K."/>
        </authorList>
    </citation>
    <scope>NUCLEOTIDE SEQUENCE</scope>
    <source>
        <strain evidence="2">SING2019-196</strain>
    </source>
</reference>
<name>A0AAD3SFT3_NEPGR</name>
<accession>A0AAD3SFT3</accession>
<organism evidence="2 3">
    <name type="scientific">Nepenthes gracilis</name>
    <name type="common">Slender pitcher plant</name>
    <dbReference type="NCBI Taxonomy" id="150966"/>
    <lineage>
        <taxon>Eukaryota</taxon>
        <taxon>Viridiplantae</taxon>
        <taxon>Streptophyta</taxon>
        <taxon>Embryophyta</taxon>
        <taxon>Tracheophyta</taxon>
        <taxon>Spermatophyta</taxon>
        <taxon>Magnoliopsida</taxon>
        <taxon>eudicotyledons</taxon>
        <taxon>Gunneridae</taxon>
        <taxon>Pentapetalae</taxon>
        <taxon>Caryophyllales</taxon>
        <taxon>Nepenthaceae</taxon>
        <taxon>Nepenthes</taxon>
    </lineage>
</organism>
<gene>
    <name evidence="2" type="ORF">Nepgr_011608</name>
</gene>